<gene>
    <name evidence="2" type="ORF">QE417_000300</name>
</gene>
<dbReference type="InterPro" id="IPR032710">
    <property type="entry name" value="NTF2-like_dom_sf"/>
</dbReference>
<comment type="caution">
    <text evidence="2">The sequence shown here is derived from an EMBL/GenBank/DDBJ whole genome shotgun (WGS) entry which is preliminary data.</text>
</comment>
<evidence type="ECO:0000259" key="1">
    <source>
        <dbReference type="Pfam" id="PF12680"/>
    </source>
</evidence>
<dbReference type="Proteomes" id="UP001258315">
    <property type="component" value="Unassembled WGS sequence"/>
</dbReference>
<evidence type="ECO:0000313" key="2">
    <source>
        <dbReference type="EMBL" id="MDT3401228.1"/>
    </source>
</evidence>
<accession>A0ABU3GN76</accession>
<proteinExistence type="predicted"/>
<feature type="domain" description="SnoaL-like" evidence="1">
    <location>
        <begin position="19"/>
        <end position="122"/>
    </location>
</feature>
<evidence type="ECO:0000313" key="3">
    <source>
        <dbReference type="Proteomes" id="UP001258315"/>
    </source>
</evidence>
<dbReference type="InterPro" id="IPR037401">
    <property type="entry name" value="SnoaL-like"/>
</dbReference>
<dbReference type="SUPFAM" id="SSF54427">
    <property type="entry name" value="NTF2-like"/>
    <property type="match status" value="1"/>
</dbReference>
<reference evidence="3" key="1">
    <citation type="submission" date="2023-07" db="EMBL/GenBank/DDBJ databases">
        <title>Functional and genomic diversity of the sorghum phyllosphere microbiome.</title>
        <authorList>
            <person name="Shade A."/>
        </authorList>
    </citation>
    <scope>NUCLEOTIDE SEQUENCE [LARGE SCALE GENOMIC DNA]</scope>
    <source>
        <strain evidence="3">SORGH_AS_0422</strain>
    </source>
</reference>
<dbReference type="Pfam" id="PF12680">
    <property type="entry name" value="SnoaL_2"/>
    <property type="match status" value="1"/>
</dbReference>
<name>A0ABU3GN76_9SPHI</name>
<sequence length="146" mass="16803">MTDQTVTNFLNMETREIAKQYFDAMVVGKFDEMNKLKTADCVYWLSGEGSWPFGGYQSSENQAKLWETVAERFPEGMKMTLQSITADQERAALYVHIRGTRKDGRIYENNVILLLTFKDSLISGLYEYLDTIMVNELFCGKMHGVK</sequence>
<organism evidence="2 3">
    <name type="scientific">Mucilaginibacter terrae</name>
    <dbReference type="NCBI Taxonomy" id="1955052"/>
    <lineage>
        <taxon>Bacteria</taxon>
        <taxon>Pseudomonadati</taxon>
        <taxon>Bacteroidota</taxon>
        <taxon>Sphingobacteriia</taxon>
        <taxon>Sphingobacteriales</taxon>
        <taxon>Sphingobacteriaceae</taxon>
        <taxon>Mucilaginibacter</taxon>
    </lineage>
</organism>
<dbReference type="EMBL" id="JAVLVU010000001">
    <property type="protein sequence ID" value="MDT3401228.1"/>
    <property type="molecule type" value="Genomic_DNA"/>
</dbReference>
<protein>
    <submittedName>
        <fullName evidence="2">Ketosteroid isomerase-like protein</fullName>
    </submittedName>
</protein>
<dbReference type="Gene3D" id="3.10.450.50">
    <property type="match status" value="1"/>
</dbReference>
<keyword evidence="3" id="KW-1185">Reference proteome</keyword>